<accession>A0ABN3WM48</accession>
<feature type="region of interest" description="Disordered" evidence="1">
    <location>
        <begin position="1"/>
        <end position="76"/>
    </location>
</feature>
<dbReference type="Proteomes" id="UP001501423">
    <property type="component" value="Unassembled WGS sequence"/>
</dbReference>
<sequence>MDPRVSATAPGQGRSDNTAAAASRTAAASAGTAALGPPGSGCGGPLGVGPSVSRPAPHTGTTLPPITRTPHGTAGG</sequence>
<name>A0ABN3WM48_9ACTN</name>
<feature type="compositionally biased region" description="Low complexity" evidence="1">
    <location>
        <begin position="18"/>
        <end position="37"/>
    </location>
</feature>
<evidence type="ECO:0000313" key="2">
    <source>
        <dbReference type="EMBL" id="GAA2918004.1"/>
    </source>
</evidence>
<reference evidence="2 3" key="1">
    <citation type="journal article" date="2019" name="Int. J. Syst. Evol. Microbiol.">
        <title>The Global Catalogue of Microorganisms (GCM) 10K type strain sequencing project: providing services to taxonomists for standard genome sequencing and annotation.</title>
        <authorList>
            <consortium name="The Broad Institute Genomics Platform"/>
            <consortium name="The Broad Institute Genome Sequencing Center for Infectious Disease"/>
            <person name="Wu L."/>
            <person name="Ma J."/>
        </authorList>
    </citation>
    <scope>NUCLEOTIDE SEQUENCE [LARGE SCALE GENOMIC DNA]</scope>
    <source>
        <strain evidence="2 3">JCM 9650</strain>
    </source>
</reference>
<proteinExistence type="predicted"/>
<evidence type="ECO:0000256" key="1">
    <source>
        <dbReference type="SAM" id="MobiDB-lite"/>
    </source>
</evidence>
<dbReference type="EMBL" id="BAAAVA010000013">
    <property type="protein sequence ID" value="GAA2918004.1"/>
    <property type="molecule type" value="Genomic_DNA"/>
</dbReference>
<gene>
    <name evidence="2" type="ORF">GCM10010478_17360</name>
</gene>
<feature type="compositionally biased region" description="Gly residues" evidence="1">
    <location>
        <begin position="38"/>
        <end position="47"/>
    </location>
</feature>
<organism evidence="2 3">
    <name type="scientific">Streptomyces erythrogriseus</name>
    <dbReference type="NCBI Taxonomy" id="284027"/>
    <lineage>
        <taxon>Bacteria</taxon>
        <taxon>Bacillati</taxon>
        <taxon>Actinomycetota</taxon>
        <taxon>Actinomycetes</taxon>
        <taxon>Kitasatosporales</taxon>
        <taxon>Streptomycetaceae</taxon>
        <taxon>Streptomyces</taxon>
        <taxon>Streptomyces griseoincarnatus group</taxon>
    </lineage>
</organism>
<comment type="caution">
    <text evidence="2">The sequence shown here is derived from an EMBL/GenBank/DDBJ whole genome shotgun (WGS) entry which is preliminary data.</text>
</comment>
<evidence type="ECO:0000313" key="3">
    <source>
        <dbReference type="Proteomes" id="UP001501423"/>
    </source>
</evidence>
<keyword evidence="3" id="KW-1185">Reference proteome</keyword>
<protein>
    <submittedName>
        <fullName evidence="2">Uncharacterized protein</fullName>
    </submittedName>
</protein>